<sequence length="160" mass="18128">MMCWWADDPDSDEFNHLTVLPCLSLLSQMPPDVAGKKVDVERIRGIGYALVLTCMKSIVSQVYYSVSHFPPFKFVLVLNPSELFADIVIEREYALVLLLSLYGYWGICLIYGIFFVLEELTAAGSTYNNSQSVRRGVHFLLSTQNEEGGWGKARNHANLW</sequence>
<gene>
    <name evidence="1" type="ORF">RHMOL_Rhmol02G0262000</name>
</gene>
<accession>A0ACC0PW04</accession>
<name>A0ACC0PW04_RHOML</name>
<keyword evidence="2" id="KW-1185">Reference proteome</keyword>
<proteinExistence type="predicted"/>
<evidence type="ECO:0000313" key="2">
    <source>
        <dbReference type="Proteomes" id="UP001062846"/>
    </source>
</evidence>
<comment type="caution">
    <text evidence="1">The sequence shown here is derived from an EMBL/GenBank/DDBJ whole genome shotgun (WGS) entry which is preliminary data.</text>
</comment>
<dbReference type="EMBL" id="CM046389">
    <property type="protein sequence ID" value="KAI8569229.1"/>
    <property type="molecule type" value="Genomic_DNA"/>
</dbReference>
<reference evidence="1" key="1">
    <citation type="submission" date="2022-02" db="EMBL/GenBank/DDBJ databases">
        <title>Plant Genome Project.</title>
        <authorList>
            <person name="Zhang R.-G."/>
        </authorList>
    </citation>
    <scope>NUCLEOTIDE SEQUENCE</scope>
    <source>
        <strain evidence="1">AT1</strain>
    </source>
</reference>
<protein>
    <submittedName>
        <fullName evidence="1">Uncharacterized protein</fullName>
    </submittedName>
</protein>
<organism evidence="1 2">
    <name type="scientific">Rhododendron molle</name>
    <name type="common">Chinese azalea</name>
    <name type="synonym">Azalea mollis</name>
    <dbReference type="NCBI Taxonomy" id="49168"/>
    <lineage>
        <taxon>Eukaryota</taxon>
        <taxon>Viridiplantae</taxon>
        <taxon>Streptophyta</taxon>
        <taxon>Embryophyta</taxon>
        <taxon>Tracheophyta</taxon>
        <taxon>Spermatophyta</taxon>
        <taxon>Magnoliopsida</taxon>
        <taxon>eudicotyledons</taxon>
        <taxon>Gunneridae</taxon>
        <taxon>Pentapetalae</taxon>
        <taxon>asterids</taxon>
        <taxon>Ericales</taxon>
        <taxon>Ericaceae</taxon>
        <taxon>Ericoideae</taxon>
        <taxon>Rhodoreae</taxon>
        <taxon>Rhododendron</taxon>
    </lineage>
</organism>
<dbReference type="Proteomes" id="UP001062846">
    <property type="component" value="Chromosome 2"/>
</dbReference>
<evidence type="ECO:0000313" key="1">
    <source>
        <dbReference type="EMBL" id="KAI8569229.1"/>
    </source>
</evidence>